<dbReference type="PROSITE" id="PS00108">
    <property type="entry name" value="PROTEIN_KINASE_ST"/>
    <property type="match status" value="1"/>
</dbReference>
<feature type="binding site" evidence="5">
    <location>
        <position position="49"/>
    </location>
    <ligand>
        <name>ATP</name>
        <dbReference type="ChEBI" id="CHEBI:30616"/>
    </ligand>
</feature>
<keyword evidence="2 5" id="KW-0547">Nucleotide-binding</keyword>
<dbReference type="RefSeq" id="WP_311613861.1">
    <property type="nucleotide sequence ID" value="NZ_JAVRFI010000019.1"/>
</dbReference>
<organism evidence="8 9">
    <name type="scientific">Streptomyces hesseae</name>
    <dbReference type="NCBI Taxonomy" id="3075519"/>
    <lineage>
        <taxon>Bacteria</taxon>
        <taxon>Bacillati</taxon>
        <taxon>Actinomycetota</taxon>
        <taxon>Actinomycetes</taxon>
        <taxon>Kitasatosporales</taxon>
        <taxon>Streptomycetaceae</taxon>
        <taxon>Streptomyces</taxon>
    </lineage>
</organism>
<dbReference type="InterPro" id="IPR011009">
    <property type="entry name" value="Kinase-like_dom_sf"/>
</dbReference>
<dbReference type="EMBL" id="JAVRFI010000019">
    <property type="protein sequence ID" value="MDT0452385.1"/>
    <property type="molecule type" value="Genomic_DNA"/>
</dbReference>
<dbReference type="Pfam" id="PF00069">
    <property type="entry name" value="Pkinase"/>
    <property type="match status" value="1"/>
</dbReference>
<dbReference type="PANTHER" id="PTHR43289">
    <property type="entry name" value="MITOGEN-ACTIVATED PROTEIN KINASE KINASE KINASE 20-RELATED"/>
    <property type="match status" value="1"/>
</dbReference>
<reference evidence="8" key="1">
    <citation type="submission" date="2024-05" db="EMBL/GenBank/DDBJ databases">
        <title>30 novel species of actinomycetes from the DSMZ collection.</title>
        <authorList>
            <person name="Nouioui I."/>
        </authorList>
    </citation>
    <scope>NUCLEOTIDE SEQUENCE</scope>
    <source>
        <strain evidence="8">DSM 40473</strain>
    </source>
</reference>
<keyword evidence="3 8" id="KW-0418">Kinase</keyword>
<dbReference type="PROSITE" id="PS50011">
    <property type="entry name" value="PROTEIN_KINASE_DOM"/>
    <property type="match status" value="1"/>
</dbReference>
<dbReference type="Gene3D" id="1.10.510.10">
    <property type="entry name" value="Transferase(Phosphotransferase) domain 1"/>
    <property type="match status" value="1"/>
</dbReference>
<dbReference type="PANTHER" id="PTHR43289:SF34">
    <property type="entry name" value="SERINE_THREONINE-PROTEIN KINASE YBDM-RELATED"/>
    <property type="match status" value="1"/>
</dbReference>
<dbReference type="GO" id="GO:0004674">
    <property type="term" value="F:protein serine/threonine kinase activity"/>
    <property type="evidence" value="ECO:0007669"/>
    <property type="project" value="UniProtKB-EC"/>
</dbReference>
<dbReference type="Proteomes" id="UP001180531">
    <property type="component" value="Unassembled WGS sequence"/>
</dbReference>
<protein>
    <submittedName>
        <fullName evidence="8">Serine/threonine-protein kinase</fullName>
        <ecNumber evidence="8">2.7.11.1</ecNumber>
    </submittedName>
</protein>
<evidence type="ECO:0000259" key="7">
    <source>
        <dbReference type="PROSITE" id="PS50011"/>
    </source>
</evidence>
<dbReference type="PROSITE" id="PS00107">
    <property type="entry name" value="PROTEIN_KINASE_ATP"/>
    <property type="match status" value="1"/>
</dbReference>
<feature type="region of interest" description="Disordered" evidence="6">
    <location>
        <begin position="368"/>
        <end position="446"/>
    </location>
</feature>
<dbReference type="InterPro" id="IPR017441">
    <property type="entry name" value="Protein_kinase_ATP_BS"/>
</dbReference>
<evidence type="ECO:0000313" key="8">
    <source>
        <dbReference type="EMBL" id="MDT0452385.1"/>
    </source>
</evidence>
<dbReference type="InterPro" id="IPR008271">
    <property type="entry name" value="Ser/Thr_kinase_AS"/>
</dbReference>
<keyword evidence="9" id="KW-1185">Reference proteome</keyword>
<keyword evidence="1 8" id="KW-0808">Transferase</keyword>
<dbReference type="CDD" id="cd14014">
    <property type="entry name" value="STKc_PknB_like"/>
    <property type="match status" value="1"/>
</dbReference>
<keyword evidence="4 5" id="KW-0067">ATP-binding</keyword>
<dbReference type="Gene3D" id="3.30.200.20">
    <property type="entry name" value="Phosphorylase Kinase, domain 1"/>
    <property type="match status" value="1"/>
</dbReference>
<evidence type="ECO:0000256" key="1">
    <source>
        <dbReference type="ARBA" id="ARBA00022679"/>
    </source>
</evidence>
<sequence>MAQSHLVEALKAQDPANIGVHTVLARLGAGGMGQVYLGRSPGGRQVAIKVIREDFAESPEALARFRREVETVRAVRSAYTANLIDASLEATPYWLATEYVPGPTLVEAIRARGPLPADTCLRLFAALAEALSHVHGYEVLHRDLKPHNVILSAVGPKLIDFGIARGAEQTALTQAGSAPGTPGYTAPEIITRNDVSAAADVFALGATMAAVATGRPPYGEGSLESVTYRVVHGEVDVAGVEPGLAALIRDCVAGDPGKRPDPAGIIARCAVSSALVDDPVYRELTAVGGTPTVPPPVAQRTPTALGASAPPAGYVPTLMPGSLGSTAGGVAGVASAPPRRTKLWLTVGAASVALGVVAALTVQALNDDSKGGEDKALGKGAAKPAASAPASPSGSPSASGAPSAGQGDGKEPAYIEATNPNRDFWTPKEGDPDGLGSCGLPPEERAGRGELQSSIVNVENPSSHQMSGKVKISFRFKYADPALPRPYFVSVAVKPPHEIDSRTGKPLAGLVSANLGLGYTSKPVNLLPDGVSGFEGKSTELTYPDDFQQFVMGEPVGSPIPVGNDPGNWTVLFQHVKGTKEYASFDCRGFVAK</sequence>
<dbReference type="EC" id="2.7.11.1" evidence="8"/>
<dbReference type="SMART" id="SM00220">
    <property type="entry name" value="S_TKc"/>
    <property type="match status" value="1"/>
</dbReference>
<accession>A0ABU2SWY8</accession>
<dbReference type="InterPro" id="IPR000719">
    <property type="entry name" value="Prot_kinase_dom"/>
</dbReference>
<proteinExistence type="predicted"/>
<evidence type="ECO:0000256" key="5">
    <source>
        <dbReference type="PROSITE-ProRule" id="PRU10141"/>
    </source>
</evidence>
<feature type="compositionally biased region" description="Low complexity" evidence="6">
    <location>
        <begin position="378"/>
        <end position="405"/>
    </location>
</feature>
<evidence type="ECO:0000256" key="2">
    <source>
        <dbReference type="ARBA" id="ARBA00022741"/>
    </source>
</evidence>
<feature type="domain" description="Protein kinase" evidence="7">
    <location>
        <begin position="21"/>
        <end position="281"/>
    </location>
</feature>
<feature type="compositionally biased region" description="Basic and acidic residues" evidence="6">
    <location>
        <begin position="368"/>
        <end position="377"/>
    </location>
</feature>
<evidence type="ECO:0000256" key="6">
    <source>
        <dbReference type="SAM" id="MobiDB-lite"/>
    </source>
</evidence>
<dbReference type="SUPFAM" id="SSF56112">
    <property type="entry name" value="Protein kinase-like (PK-like)"/>
    <property type="match status" value="1"/>
</dbReference>
<name>A0ABU2SWY8_9ACTN</name>
<evidence type="ECO:0000256" key="4">
    <source>
        <dbReference type="ARBA" id="ARBA00022840"/>
    </source>
</evidence>
<evidence type="ECO:0000256" key="3">
    <source>
        <dbReference type="ARBA" id="ARBA00022777"/>
    </source>
</evidence>
<evidence type="ECO:0000313" key="9">
    <source>
        <dbReference type="Proteomes" id="UP001180531"/>
    </source>
</evidence>
<gene>
    <name evidence="8" type="ORF">RM609_25335</name>
</gene>
<comment type="caution">
    <text evidence="8">The sequence shown here is derived from an EMBL/GenBank/DDBJ whole genome shotgun (WGS) entry which is preliminary data.</text>
</comment>